<evidence type="ECO:0000313" key="2">
    <source>
        <dbReference type="EMBL" id="MEQ2217524.1"/>
    </source>
</evidence>
<proteinExistence type="predicted"/>
<keyword evidence="3" id="KW-1185">Reference proteome</keyword>
<organism evidence="2 3">
    <name type="scientific">Xenoophorus captivus</name>
    <dbReference type="NCBI Taxonomy" id="1517983"/>
    <lineage>
        <taxon>Eukaryota</taxon>
        <taxon>Metazoa</taxon>
        <taxon>Chordata</taxon>
        <taxon>Craniata</taxon>
        <taxon>Vertebrata</taxon>
        <taxon>Euteleostomi</taxon>
        <taxon>Actinopterygii</taxon>
        <taxon>Neopterygii</taxon>
        <taxon>Teleostei</taxon>
        <taxon>Neoteleostei</taxon>
        <taxon>Acanthomorphata</taxon>
        <taxon>Ovalentaria</taxon>
        <taxon>Atherinomorphae</taxon>
        <taxon>Cyprinodontiformes</taxon>
        <taxon>Goodeidae</taxon>
        <taxon>Xenoophorus</taxon>
    </lineage>
</organism>
<keyword evidence="1" id="KW-1133">Transmembrane helix</keyword>
<evidence type="ECO:0000256" key="1">
    <source>
        <dbReference type="SAM" id="Phobius"/>
    </source>
</evidence>
<evidence type="ECO:0000313" key="3">
    <source>
        <dbReference type="Proteomes" id="UP001434883"/>
    </source>
</evidence>
<dbReference type="Proteomes" id="UP001434883">
    <property type="component" value="Unassembled WGS sequence"/>
</dbReference>
<sequence length="110" mass="12512">MTVKGKIFSSKAFTLVLVILGIIQGWFQAIYGHKGDCAKVQHYLSLYLACNGSECLEIFLNGLEQQLPRLPEGFSRCFFELWLLSSEGFKKIRKLNMWGIKAVVVLKQII</sequence>
<dbReference type="EMBL" id="JAHRIN010075900">
    <property type="protein sequence ID" value="MEQ2217524.1"/>
    <property type="molecule type" value="Genomic_DNA"/>
</dbReference>
<keyword evidence="1" id="KW-0812">Transmembrane</keyword>
<name>A0ABV0SAL0_9TELE</name>
<keyword evidence="1" id="KW-0472">Membrane</keyword>
<feature type="transmembrane region" description="Helical" evidence="1">
    <location>
        <begin position="12"/>
        <end position="31"/>
    </location>
</feature>
<reference evidence="2 3" key="1">
    <citation type="submission" date="2021-06" db="EMBL/GenBank/DDBJ databases">
        <authorList>
            <person name="Palmer J.M."/>
        </authorList>
    </citation>
    <scope>NUCLEOTIDE SEQUENCE [LARGE SCALE GENOMIC DNA]</scope>
    <source>
        <strain evidence="2 3">XC_2019</strain>
        <tissue evidence="2">Muscle</tissue>
    </source>
</reference>
<accession>A0ABV0SAL0</accession>
<comment type="caution">
    <text evidence="2">The sequence shown here is derived from an EMBL/GenBank/DDBJ whole genome shotgun (WGS) entry which is preliminary data.</text>
</comment>
<gene>
    <name evidence="2" type="ORF">XENOCAPTIV_013437</name>
</gene>
<protein>
    <submittedName>
        <fullName evidence="2">Uncharacterized protein</fullName>
    </submittedName>
</protein>